<evidence type="ECO:0000313" key="1">
    <source>
        <dbReference type="EMBL" id="ADG31475.1"/>
    </source>
</evidence>
<dbReference type="Gene3D" id="3.40.50.10170">
    <property type="match status" value="1"/>
</dbReference>
<name>D5X3B7_THIK1</name>
<proteinExistence type="predicted"/>
<sequence length="352" mass="39142">MHDDDKNAYLLGFASTQQKIPEREEALPIDPDRAQIPLTGLMVDAGTDLSGTMAADRRVRILPLTIQWPGRTLLDKGTAEVRTVSRQLSHERIRSAEVSAPSVEALSYRMHPHLALNFDRLLLLATHPALVEASRSVEQMFKDHQDEITHLRRERHLRPDYALEVINTRSLLSGPALQARLLLNSPEMRMGDIPGLRRLAQTLADQTEVWLAPGHPADVAFTLGRLEHPDLSPWVQACSTRLTQIMHRYPVLSCKAGAFGLEARTSKWKSAASRVIDAAAQAIWTNALAAPVIQLSFDGSIRELRDWPEMQALKKMAAENEVKLHVTHMSLGGRVWASAQSLSLAMLRKPAG</sequence>
<reference evidence="1" key="1">
    <citation type="submission" date="2010-04" db="EMBL/GenBank/DDBJ databases">
        <title>Complete sequence of Thiomonas intermedia K12.</title>
        <authorList>
            <consortium name="US DOE Joint Genome Institute"/>
            <person name="Lucas S."/>
            <person name="Copeland A."/>
            <person name="Lapidus A."/>
            <person name="Cheng J.-F."/>
            <person name="Bruce D."/>
            <person name="Goodwin L."/>
            <person name="Pitluck S."/>
            <person name="Davenport K."/>
            <person name="Detter J.C."/>
            <person name="Han C."/>
            <person name="Tapia R."/>
            <person name="Land M."/>
            <person name="Hauser L."/>
            <person name="Kyrpides N."/>
            <person name="Ovchinnikova G."/>
            <person name="Kerfeld C.A."/>
            <person name="Cannon G.C."/>
            <person name="Heinhorst S."/>
            <person name="Woyke T."/>
        </authorList>
    </citation>
    <scope>NUCLEOTIDE SEQUENCE [LARGE SCALE GENOMIC DNA]</scope>
    <source>
        <strain evidence="1">K12</strain>
    </source>
</reference>
<dbReference type="BioCyc" id="TINT75379:TINT_RS10605-MONOMER"/>
<dbReference type="KEGG" id="tin:Tint_2124"/>
<accession>D5X3B7</accession>
<dbReference type="SUPFAM" id="SSF82549">
    <property type="entry name" value="DAK1/DegV-like"/>
    <property type="match status" value="1"/>
</dbReference>
<dbReference type="eggNOG" id="COG1307">
    <property type="taxonomic scope" value="Bacteria"/>
</dbReference>
<gene>
    <name evidence="1" type="ordered locus">Tint_2124</name>
</gene>
<dbReference type="AlphaFoldDB" id="D5X3B7"/>
<protein>
    <submittedName>
        <fullName evidence="1">Uncharacterized protein</fullName>
    </submittedName>
</protein>
<organism evidence="1">
    <name type="scientific">Thiomonas intermedia (strain K12)</name>
    <name type="common">Thiobacillus intermedius</name>
    <dbReference type="NCBI Taxonomy" id="75379"/>
    <lineage>
        <taxon>Bacteria</taxon>
        <taxon>Pseudomonadati</taxon>
        <taxon>Pseudomonadota</taxon>
        <taxon>Betaproteobacteria</taxon>
        <taxon>Burkholderiales</taxon>
        <taxon>Thiomonas</taxon>
    </lineage>
</organism>
<dbReference type="PROSITE" id="PS51482">
    <property type="entry name" value="DEGV"/>
    <property type="match status" value="1"/>
</dbReference>
<dbReference type="HOGENOM" id="CLU_787400_0_0_4"/>
<dbReference type="STRING" id="75379.Tint_2124"/>
<dbReference type="EMBL" id="CP002021">
    <property type="protein sequence ID" value="ADG31475.1"/>
    <property type="molecule type" value="Genomic_DNA"/>
</dbReference>
<dbReference type="InterPro" id="IPR003797">
    <property type="entry name" value="DegV"/>
</dbReference>